<sequence length="611" mass="67753">MIQTAQPSRIPTLDKLGAAVSDDVDVHQVAGDWLQSFALHAKSGNIGGILDLFVEDAYWRDYLVLTWDFRTFDGSSAIRKFLTDRLAPAQLDSFKLKDFVRLEKPYPDLAWIVAVFEFESKVGIATGVLHLVPTATGQWKAHTVFTTLEDLKDFREKVGPLRSQAHVPGTEWAEKRQRELDFADSDPAVLIIGGGHSGLELAARLKFLDVPVLVVEKSARIGDNWRSRYDTLCLHWPIWYDHMPYIPFPPTWPLYTPSLKMADWLGSYAQALELNVWTSTTAMNATQGSDKTWTVSVKRGDGAERILRVRHLVFATGLGDATPNMPVIPGMDKFAGRIMHSASYKNHKGFEGQKVIVIGAGNSGHDVASDLARNDIDVTMFQRSANFVMNLDKEWKYMGGALYSETSPPTEIADRLHHSVPHLLQENGLAQRAVKKIMEGDKELIEKLESVGFKINLGIKDTGVLILLKTKAGGHYFETGASQLIIDGKIKLKNDSQIACFTESGLKFENGSELPADTIVCATGVGDTRNSIRSVCGDAVAEACNPIWGLDQEGEIQGVWRDLGVPGLWYMMGPLQMARFFSKLMALQIKAMEVNVFGSRYSIKSEEMSSS</sequence>
<gene>
    <name evidence="4" type="ORF">WOLCODRAFT_116151</name>
</gene>
<keyword evidence="5" id="KW-1185">Reference proteome</keyword>
<dbReference type="PANTHER" id="PTHR43539">
    <property type="entry name" value="FLAVIN-BINDING MONOOXYGENASE-LIKE PROTEIN (AFU_ORTHOLOGUE AFUA_4G09220)"/>
    <property type="match status" value="1"/>
</dbReference>
<dbReference type="Gene3D" id="3.50.50.60">
    <property type="entry name" value="FAD/NAD(P)-binding domain"/>
    <property type="match status" value="1"/>
</dbReference>
<dbReference type="InterPro" id="IPR050982">
    <property type="entry name" value="Auxin_biosynth/cation_transpt"/>
</dbReference>
<dbReference type="EMBL" id="KB468053">
    <property type="protein sequence ID" value="PCH39755.1"/>
    <property type="molecule type" value="Genomic_DNA"/>
</dbReference>
<keyword evidence="3" id="KW-0560">Oxidoreductase</keyword>
<dbReference type="PANTHER" id="PTHR43539:SF26">
    <property type="entry name" value="MONOOXYGENASE, PUTATIVE-RELATED"/>
    <property type="match status" value="1"/>
</dbReference>
<accession>A0A2H3JDX9</accession>
<keyword evidence="2" id="KW-0274">FAD</keyword>
<dbReference type="PRINTS" id="PR00368">
    <property type="entry name" value="FADPNR"/>
</dbReference>
<dbReference type="GO" id="GO:0050661">
    <property type="term" value="F:NADP binding"/>
    <property type="evidence" value="ECO:0007669"/>
    <property type="project" value="InterPro"/>
</dbReference>
<proteinExistence type="predicted"/>
<dbReference type="AlphaFoldDB" id="A0A2H3JDX9"/>
<reference evidence="4 5" key="1">
    <citation type="journal article" date="2012" name="Science">
        <title>The Paleozoic origin of enzymatic lignin decomposition reconstructed from 31 fungal genomes.</title>
        <authorList>
            <person name="Floudas D."/>
            <person name="Binder M."/>
            <person name="Riley R."/>
            <person name="Barry K."/>
            <person name="Blanchette R.A."/>
            <person name="Henrissat B."/>
            <person name="Martinez A.T."/>
            <person name="Otillar R."/>
            <person name="Spatafora J.W."/>
            <person name="Yadav J.S."/>
            <person name="Aerts A."/>
            <person name="Benoit I."/>
            <person name="Boyd A."/>
            <person name="Carlson A."/>
            <person name="Copeland A."/>
            <person name="Coutinho P.M."/>
            <person name="de Vries R.P."/>
            <person name="Ferreira P."/>
            <person name="Findley K."/>
            <person name="Foster B."/>
            <person name="Gaskell J."/>
            <person name="Glotzer D."/>
            <person name="Gorecki P."/>
            <person name="Heitman J."/>
            <person name="Hesse C."/>
            <person name="Hori C."/>
            <person name="Igarashi K."/>
            <person name="Jurgens J.A."/>
            <person name="Kallen N."/>
            <person name="Kersten P."/>
            <person name="Kohler A."/>
            <person name="Kuees U."/>
            <person name="Kumar T.K.A."/>
            <person name="Kuo A."/>
            <person name="LaButti K."/>
            <person name="Larrondo L.F."/>
            <person name="Lindquist E."/>
            <person name="Ling A."/>
            <person name="Lombard V."/>
            <person name="Lucas S."/>
            <person name="Lundell T."/>
            <person name="Martin R."/>
            <person name="McLaughlin D.J."/>
            <person name="Morgenstern I."/>
            <person name="Morin E."/>
            <person name="Murat C."/>
            <person name="Nagy L.G."/>
            <person name="Nolan M."/>
            <person name="Ohm R.A."/>
            <person name="Patyshakuliyeva A."/>
            <person name="Rokas A."/>
            <person name="Ruiz-Duenas F.J."/>
            <person name="Sabat G."/>
            <person name="Salamov A."/>
            <person name="Samejima M."/>
            <person name="Schmutz J."/>
            <person name="Slot J.C."/>
            <person name="St John F."/>
            <person name="Stenlid J."/>
            <person name="Sun H."/>
            <person name="Sun S."/>
            <person name="Syed K."/>
            <person name="Tsang A."/>
            <person name="Wiebenga A."/>
            <person name="Young D."/>
            <person name="Pisabarro A."/>
            <person name="Eastwood D.C."/>
            <person name="Martin F."/>
            <person name="Cullen D."/>
            <person name="Grigoriev I.V."/>
            <person name="Hibbett D.S."/>
        </authorList>
    </citation>
    <scope>NUCLEOTIDE SEQUENCE [LARGE SCALE GENOMIC DNA]</scope>
    <source>
        <strain evidence="4 5">MD-104</strain>
    </source>
</reference>
<protein>
    <submittedName>
        <fullName evidence="4">FAD/NAD(P)-binding domain-containing protein</fullName>
    </submittedName>
</protein>
<keyword evidence="1" id="KW-0285">Flavoprotein</keyword>
<dbReference type="GO" id="GO:0004499">
    <property type="term" value="F:N,N-dimethylaniline monooxygenase activity"/>
    <property type="evidence" value="ECO:0007669"/>
    <property type="project" value="InterPro"/>
</dbReference>
<dbReference type="InterPro" id="IPR020946">
    <property type="entry name" value="Flavin_mOase-like"/>
</dbReference>
<dbReference type="SUPFAM" id="SSF54427">
    <property type="entry name" value="NTF2-like"/>
    <property type="match status" value="1"/>
</dbReference>
<dbReference type="OrthoDB" id="74360at2759"/>
<dbReference type="SUPFAM" id="SSF51905">
    <property type="entry name" value="FAD/NAD(P)-binding domain"/>
    <property type="match status" value="2"/>
</dbReference>
<dbReference type="OMA" id="YTITHIR"/>
<dbReference type="Proteomes" id="UP000218811">
    <property type="component" value="Unassembled WGS sequence"/>
</dbReference>
<evidence type="ECO:0000256" key="3">
    <source>
        <dbReference type="ARBA" id="ARBA00023002"/>
    </source>
</evidence>
<dbReference type="STRING" id="742152.A0A2H3JDX9"/>
<organism evidence="4 5">
    <name type="scientific">Wolfiporia cocos (strain MD-104)</name>
    <name type="common">Brown rot fungus</name>
    <dbReference type="NCBI Taxonomy" id="742152"/>
    <lineage>
        <taxon>Eukaryota</taxon>
        <taxon>Fungi</taxon>
        <taxon>Dikarya</taxon>
        <taxon>Basidiomycota</taxon>
        <taxon>Agaricomycotina</taxon>
        <taxon>Agaricomycetes</taxon>
        <taxon>Polyporales</taxon>
        <taxon>Phaeolaceae</taxon>
        <taxon>Wolfiporia</taxon>
    </lineage>
</organism>
<dbReference type="PRINTS" id="PR00469">
    <property type="entry name" value="PNDRDTASEII"/>
</dbReference>
<evidence type="ECO:0000313" key="4">
    <source>
        <dbReference type="EMBL" id="PCH39755.1"/>
    </source>
</evidence>
<dbReference type="GO" id="GO:0050660">
    <property type="term" value="F:flavin adenine dinucleotide binding"/>
    <property type="evidence" value="ECO:0007669"/>
    <property type="project" value="InterPro"/>
</dbReference>
<evidence type="ECO:0000256" key="1">
    <source>
        <dbReference type="ARBA" id="ARBA00022630"/>
    </source>
</evidence>
<dbReference type="Pfam" id="PF00743">
    <property type="entry name" value="FMO-like"/>
    <property type="match status" value="1"/>
</dbReference>
<dbReference type="InterPro" id="IPR032710">
    <property type="entry name" value="NTF2-like_dom_sf"/>
</dbReference>
<dbReference type="InterPro" id="IPR036188">
    <property type="entry name" value="FAD/NAD-bd_sf"/>
</dbReference>
<evidence type="ECO:0000256" key="2">
    <source>
        <dbReference type="ARBA" id="ARBA00022827"/>
    </source>
</evidence>
<name>A0A2H3JDX9_WOLCO</name>
<dbReference type="Pfam" id="PF13450">
    <property type="entry name" value="NAD_binding_8"/>
    <property type="match status" value="1"/>
</dbReference>
<evidence type="ECO:0000313" key="5">
    <source>
        <dbReference type="Proteomes" id="UP000218811"/>
    </source>
</evidence>